<reference evidence="3" key="1">
    <citation type="submission" date="2022-09" db="EMBL/GenBank/DDBJ databases">
        <title>Aureispira anguillicida sp. nov., isolated from Leptocephalus of Japanese eel Anguilla japonica.</title>
        <authorList>
            <person name="Yuasa K."/>
            <person name="Mekata T."/>
            <person name="Ikunari K."/>
        </authorList>
    </citation>
    <scope>NUCLEOTIDE SEQUENCE</scope>
    <source>
        <strain evidence="3">EL160426</strain>
    </source>
</reference>
<dbReference type="SUPFAM" id="SSF53474">
    <property type="entry name" value="alpha/beta-Hydrolases"/>
    <property type="match status" value="1"/>
</dbReference>
<dbReference type="KEGG" id="aup:AsAng_0009780"/>
<proteinExistence type="inferred from homology"/>
<dbReference type="InterPro" id="IPR029058">
    <property type="entry name" value="AB_hydrolase_fold"/>
</dbReference>
<gene>
    <name evidence="3" type="ORF">AsAng_0009780</name>
</gene>
<dbReference type="InterPro" id="IPR052558">
    <property type="entry name" value="Siderophore_Hydrolase_D"/>
</dbReference>
<keyword evidence="2 3" id="KW-0378">Hydrolase</keyword>
<dbReference type="PANTHER" id="PTHR40841:SF2">
    <property type="entry name" value="SIDEROPHORE-DEGRADING ESTERASE (EUROFUNG)"/>
    <property type="match status" value="1"/>
</dbReference>
<dbReference type="Pfam" id="PF00756">
    <property type="entry name" value="Esterase"/>
    <property type="match status" value="1"/>
</dbReference>
<dbReference type="InterPro" id="IPR000801">
    <property type="entry name" value="Esterase-like"/>
</dbReference>
<dbReference type="RefSeq" id="WP_264791597.1">
    <property type="nucleotide sequence ID" value="NZ_AP026867.1"/>
</dbReference>
<dbReference type="GO" id="GO:0016788">
    <property type="term" value="F:hydrolase activity, acting on ester bonds"/>
    <property type="evidence" value="ECO:0007669"/>
    <property type="project" value="TreeGrafter"/>
</dbReference>
<dbReference type="Proteomes" id="UP001060919">
    <property type="component" value="Chromosome"/>
</dbReference>
<dbReference type="EMBL" id="AP026867">
    <property type="protein sequence ID" value="BDS10270.1"/>
    <property type="molecule type" value="Genomic_DNA"/>
</dbReference>
<protein>
    <submittedName>
        <fullName evidence="3">Alpha/beta hydrolase-fold protein</fullName>
    </submittedName>
</protein>
<evidence type="ECO:0000256" key="2">
    <source>
        <dbReference type="ARBA" id="ARBA00022801"/>
    </source>
</evidence>
<dbReference type="PANTHER" id="PTHR40841">
    <property type="entry name" value="SIDEROPHORE TRIACETYLFUSARININE C ESTERASE"/>
    <property type="match status" value="1"/>
</dbReference>
<evidence type="ECO:0000313" key="4">
    <source>
        <dbReference type="Proteomes" id="UP001060919"/>
    </source>
</evidence>
<organism evidence="3 4">
    <name type="scientific">Aureispira anguillae</name>
    <dbReference type="NCBI Taxonomy" id="2864201"/>
    <lineage>
        <taxon>Bacteria</taxon>
        <taxon>Pseudomonadati</taxon>
        <taxon>Bacteroidota</taxon>
        <taxon>Saprospiria</taxon>
        <taxon>Saprospirales</taxon>
        <taxon>Saprospiraceae</taxon>
        <taxon>Aureispira</taxon>
    </lineage>
</organism>
<name>A0A916DQT5_9BACT</name>
<accession>A0A916DQT5</accession>
<sequence length="413" mass="48074">MQSIFKPILWCFVFFLTIPSFLKAQEGYLYHIGLADSIQSTILLENRAFWVHLPDSYNPENGVHYPVLYVLDGSVHLSGIASILSYQSPAYIPEMIVVGIANNQHRTRDLTPSKVAIRRGFQVGESGEADQFIAFIGEELIPYIDQKYKTTPYRTLIGHSFGGLFAINTWMKHGDWFENYLAIDPSLDWDNQKLLNEIKAILPQKDFEGKALFVSIANDFGRFNANLNLYNLMMDTTEFSLPERSSFDLIHHIEKQKKTDLRFYWKYYDHQIHGTVPLISIYDGLRTMFSWYQLEHAPKFNDFETPIAEIVQLIREREKKLLKHFGYKTPPFEEGLLDMLGDMSLDMGKEAKAKAIFELNVEYYPNSPQVYHKMATYFITQDNNLEAIKYLQKAHQLSQEDQYLEQIKQLQSK</sequence>
<evidence type="ECO:0000313" key="3">
    <source>
        <dbReference type="EMBL" id="BDS10270.1"/>
    </source>
</evidence>
<evidence type="ECO:0000256" key="1">
    <source>
        <dbReference type="ARBA" id="ARBA00005622"/>
    </source>
</evidence>
<dbReference type="SUPFAM" id="SSF48452">
    <property type="entry name" value="TPR-like"/>
    <property type="match status" value="1"/>
</dbReference>
<comment type="similarity">
    <text evidence="1">Belongs to the esterase D family.</text>
</comment>
<dbReference type="AlphaFoldDB" id="A0A916DQT5"/>
<dbReference type="Gene3D" id="3.40.50.1820">
    <property type="entry name" value="alpha/beta hydrolase"/>
    <property type="match status" value="1"/>
</dbReference>
<keyword evidence="4" id="KW-1185">Reference proteome</keyword>
<dbReference type="InterPro" id="IPR011990">
    <property type="entry name" value="TPR-like_helical_dom_sf"/>
</dbReference>